<dbReference type="AlphaFoldDB" id="A0ABD5UIK1"/>
<accession>A0ABD5UIK1</accession>
<feature type="region of interest" description="Disordered" evidence="1">
    <location>
        <begin position="190"/>
        <end position="232"/>
    </location>
</feature>
<evidence type="ECO:0000313" key="2">
    <source>
        <dbReference type="EMBL" id="MFC6888983.1"/>
    </source>
</evidence>
<dbReference type="PANTHER" id="PTHR42280:SF1">
    <property type="entry name" value="CITG FAMILY PROTEIN"/>
    <property type="match status" value="1"/>
</dbReference>
<keyword evidence="2" id="KW-0808">Transferase</keyword>
<comment type="caution">
    <text evidence="2">The sequence shown here is derived from an EMBL/GenBank/DDBJ whole genome shotgun (WGS) entry which is preliminary data.</text>
</comment>
<dbReference type="GO" id="GO:0046917">
    <property type="term" value="F:triphosphoribosyl-dephospho-CoA synthase activity"/>
    <property type="evidence" value="ECO:0007669"/>
    <property type="project" value="UniProtKB-EC"/>
</dbReference>
<feature type="region of interest" description="Disordered" evidence="1">
    <location>
        <begin position="1"/>
        <end position="23"/>
    </location>
</feature>
<name>A0ABD5UIK1_9EURY</name>
<keyword evidence="2" id="KW-0328">Glycosyltransferase</keyword>
<dbReference type="Pfam" id="PF01874">
    <property type="entry name" value="CitG"/>
    <property type="match status" value="2"/>
</dbReference>
<dbReference type="Gene3D" id="1.10.4200.10">
    <property type="entry name" value="Triphosphoribosyl-dephospho-CoA protein"/>
    <property type="match status" value="2"/>
</dbReference>
<dbReference type="GO" id="GO:0016757">
    <property type="term" value="F:glycosyltransferase activity"/>
    <property type="evidence" value="ECO:0007669"/>
    <property type="project" value="UniProtKB-KW"/>
</dbReference>
<dbReference type="EMBL" id="JBHSXI010000009">
    <property type="protein sequence ID" value="MFC6888983.1"/>
    <property type="molecule type" value="Genomic_DNA"/>
</dbReference>
<dbReference type="PANTHER" id="PTHR42280">
    <property type="entry name" value="CITG FAMILY PROTEIN"/>
    <property type="match status" value="1"/>
</dbReference>
<evidence type="ECO:0000256" key="1">
    <source>
        <dbReference type="SAM" id="MobiDB-lite"/>
    </source>
</evidence>
<dbReference type="RefSeq" id="WP_379766981.1">
    <property type="nucleotide sequence ID" value="NZ_JBHSXI010000009.1"/>
</dbReference>
<protein>
    <submittedName>
        <fullName evidence="2">Triphosphoribosyl-dephospho-CoA synthase</fullName>
        <ecNumber evidence="2">2.4.2.52</ecNumber>
    </submittedName>
</protein>
<feature type="compositionally biased region" description="Gly residues" evidence="1">
    <location>
        <begin position="198"/>
        <end position="221"/>
    </location>
</feature>
<evidence type="ECO:0000313" key="3">
    <source>
        <dbReference type="Proteomes" id="UP001596333"/>
    </source>
</evidence>
<organism evidence="2 3">
    <name type="scientific">Halorubrum trueperi</name>
    <dbReference type="NCBI Taxonomy" id="2004704"/>
    <lineage>
        <taxon>Archaea</taxon>
        <taxon>Methanobacteriati</taxon>
        <taxon>Methanobacteriota</taxon>
        <taxon>Stenosarchaea group</taxon>
        <taxon>Halobacteria</taxon>
        <taxon>Halobacteriales</taxon>
        <taxon>Haloferacaceae</taxon>
        <taxon>Halorubrum</taxon>
    </lineage>
</organism>
<proteinExistence type="predicted"/>
<gene>
    <name evidence="2" type="ORF">ACFQEY_08160</name>
</gene>
<keyword evidence="3" id="KW-1185">Reference proteome</keyword>
<dbReference type="EC" id="2.4.2.52" evidence="2"/>
<dbReference type="InterPro" id="IPR002736">
    <property type="entry name" value="CitG"/>
</dbReference>
<dbReference type="Proteomes" id="UP001596333">
    <property type="component" value="Unassembled WGS sequence"/>
</dbReference>
<reference evidence="2 3" key="1">
    <citation type="journal article" date="2019" name="Int. J. Syst. Evol. Microbiol.">
        <title>The Global Catalogue of Microorganisms (GCM) 10K type strain sequencing project: providing services to taxonomists for standard genome sequencing and annotation.</title>
        <authorList>
            <consortium name="The Broad Institute Genomics Platform"/>
            <consortium name="The Broad Institute Genome Sequencing Center for Infectious Disease"/>
            <person name="Wu L."/>
            <person name="Ma J."/>
        </authorList>
    </citation>
    <scope>NUCLEOTIDE SEQUENCE [LARGE SCALE GENOMIC DNA]</scope>
    <source>
        <strain evidence="2 3">Y73</strain>
    </source>
</reference>
<sequence length="374" mass="37790">MTSDDGGPGRESGRGSAGESDLGPADDAILALLLEVAGTPKPGNVDRHRDLDDLRFESFLGGAVGAREGLELAADGEKSVGTAFEHGVAGMADRAGTNTQFGCVLLLVPLVRAAAEGDLTPAGLDRVTRETTVDDAVAFYRAFEHVDVAVADPPADAADLDVRRGSDAAPALREREVTLRDVMALSADVGDGSESIGDGSGATGDGSGATGDGSGATGDGSGAANDGSDRVPDRNALEWIGGFRRTFRAAEWILSDDGPLTERAARAFIGLLAAEPDTLVATTHGIEAARAASDRAAALLGANGGTSNGHDADDIDADGLDGEIDSESVHAADLAAAEELAIAFVDEGINPGTTADLTCAALYVALRRGAEVSP</sequence>